<dbReference type="Gene3D" id="3.90.550.10">
    <property type="entry name" value="Spore Coat Polysaccharide Biosynthesis Protein SpsA, Chain A"/>
    <property type="match status" value="1"/>
</dbReference>
<reference evidence="2" key="1">
    <citation type="journal article" date="2007" name="Int. J. Syst. Evol. Microbiol.">
        <title>Luteimonas composti sp. nov., a moderately thermophilic bacterium isolated from food waste.</title>
        <authorList>
            <person name="Young C.C."/>
            <person name="Kampfer P."/>
            <person name="Chen W.M."/>
            <person name="Yen W.S."/>
            <person name="Arun A.B."/>
            <person name="Lai W.A."/>
            <person name="Shen F.T."/>
            <person name="Rekha P.D."/>
            <person name="Lin K.Y."/>
            <person name="Chou J.H."/>
        </authorList>
    </citation>
    <scope>NUCLEOTIDE SEQUENCE</scope>
    <source>
        <strain evidence="2">CC-YY355</strain>
    </source>
</reference>
<dbReference type="GO" id="GO:0016757">
    <property type="term" value="F:glycosyltransferase activity"/>
    <property type="evidence" value="ECO:0007669"/>
    <property type="project" value="UniProtKB-KW"/>
</dbReference>
<dbReference type="PANTHER" id="PTHR22916">
    <property type="entry name" value="GLYCOSYLTRANSFERASE"/>
    <property type="match status" value="1"/>
</dbReference>
<sequence>MPQTANAPWLSVLVPVYNVEPYLRECLESVLRQADPGVELIVLDDASPDASMAIVAALQQAHPGRIRSLAHARNRGLSAARNSLMDAATGRYLWFLDSDDVLMPGAIDGLRGIVERESPDLVLCDFRLLRASFGLRHRLRGELHRRSFAGRPGDGSDDRDALLTGLLEGRQLHAWSKIATREAWRGARFPEGRYFEDMAVVAPLCASVGRWRHAPRPWVGYRQRGDSIMARMTPDKSRDLLLSLREFHDGVMALPGGVSQRTRRALEYFCLRTFASLARKVPREDEALAHECHDAIGMVFPQGMPAVLAEYRSRGWWLRAWRAQRSLAARGWLVPG</sequence>
<evidence type="ECO:0000313" key="3">
    <source>
        <dbReference type="Proteomes" id="UP001160550"/>
    </source>
</evidence>
<dbReference type="SUPFAM" id="SSF53448">
    <property type="entry name" value="Nucleotide-diphospho-sugar transferases"/>
    <property type="match status" value="1"/>
</dbReference>
<keyword evidence="2" id="KW-0328">Glycosyltransferase</keyword>
<feature type="domain" description="Glycosyltransferase 2-like" evidence="1">
    <location>
        <begin position="11"/>
        <end position="140"/>
    </location>
</feature>
<dbReference type="PANTHER" id="PTHR22916:SF3">
    <property type="entry name" value="UDP-GLCNAC:BETAGAL BETA-1,3-N-ACETYLGLUCOSAMINYLTRANSFERASE-LIKE PROTEIN 1"/>
    <property type="match status" value="1"/>
</dbReference>
<name>A0ABT6MSF6_9GAMM</name>
<evidence type="ECO:0000313" key="2">
    <source>
        <dbReference type="EMBL" id="MDH7453028.1"/>
    </source>
</evidence>
<organism evidence="2 3">
    <name type="scientific">Luteimonas composti</name>
    <dbReference type="NCBI Taxonomy" id="398257"/>
    <lineage>
        <taxon>Bacteria</taxon>
        <taxon>Pseudomonadati</taxon>
        <taxon>Pseudomonadota</taxon>
        <taxon>Gammaproteobacteria</taxon>
        <taxon>Lysobacterales</taxon>
        <taxon>Lysobacteraceae</taxon>
        <taxon>Luteimonas</taxon>
    </lineage>
</organism>
<evidence type="ECO:0000259" key="1">
    <source>
        <dbReference type="Pfam" id="PF00535"/>
    </source>
</evidence>
<protein>
    <submittedName>
        <fullName evidence="2">Glycosyltransferase family 2 protein</fullName>
        <ecNumber evidence="2">2.4.-.-</ecNumber>
    </submittedName>
</protein>
<dbReference type="RefSeq" id="WP_280942240.1">
    <property type="nucleotide sequence ID" value="NZ_JARYGX010000017.1"/>
</dbReference>
<dbReference type="Pfam" id="PF00535">
    <property type="entry name" value="Glycos_transf_2"/>
    <property type="match status" value="1"/>
</dbReference>
<keyword evidence="3" id="KW-1185">Reference proteome</keyword>
<dbReference type="EC" id="2.4.-.-" evidence="2"/>
<dbReference type="EMBL" id="JARYGX010000017">
    <property type="protein sequence ID" value="MDH7453028.1"/>
    <property type="molecule type" value="Genomic_DNA"/>
</dbReference>
<accession>A0ABT6MSF6</accession>
<dbReference type="InterPro" id="IPR029044">
    <property type="entry name" value="Nucleotide-diphossugar_trans"/>
</dbReference>
<keyword evidence="2" id="KW-0808">Transferase</keyword>
<dbReference type="Proteomes" id="UP001160550">
    <property type="component" value="Unassembled WGS sequence"/>
</dbReference>
<comment type="caution">
    <text evidence="2">The sequence shown here is derived from an EMBL/GenBank/DDBJ whole genome shotgun (WGS) entry which is preliminary data.</text>
</comment>
<proteinExistence type="predicted"/>
<reference evidence="2" key="2">
    <citation type="submission" date="2023-04" db="EMBL/GenBank/DDBJ databases">
        <authorList>
            <person name="Sun J.-Q."/>
        </authorList>
    </citation>
    <scope>NUCLEOTIDE SEQUENCE</scope>
    <source>
        <strain evidence="2">CC-YY355</strain>
    </source>
</reference>
<dbReference type="InterPro" id="IPR001173">
    <property type="entry name" value="Glyco_trans_2-like"/>
</dbReference>
<dbReference type="CDD" id="cd00761">
    <property type="entry name" value="Glyco_tranf_GTA_type"/>
    <property type="match status" value="1"/>
</dbReference>
<gene>
    <name evidence="2" type="ORF">QF205_08055</name>
</gene>